<feature type="transmembrane region" description="Helical" evidence="1">
    <location>
        <begin position="357"/>
        <end position="377"/>
    </location>
</feature>
<feature type="transmembrane region" description="Helical" evidence="1">
    <location>
        <begin position="239"/>
        <end position="256"/>
    </location>
</feature>
<feature type="transmembrane region" description="Helical" evidence="1">
    <location>
        <begin position="116"/>
        <end position="136"/>
    </location>
</feature>
<dbReference type="EMBL" id="CP022358">
    <property type="protein sequence ID" value="ASK68821.1"/>
    <property type="molecule type" value="Genomic_DNA"/>
</dbReference>
<feature type="transmembrane region" description="Helical" evidence="1">
    <location>
        <begin position="21"/>
        <end position="43"/>
    </location>
</feature>
<sequence length="390" mass="42893">MLNIDEPAHLQPKVALFRLGFRPFFLFASLFSLLSLGIWGGLLSGKSLLPSTLNPLWWHGHEMIFGFVCAVVAGFLLTAVQNWTGRPGVKGLPLAGLFLVWLLPRLLFILPFNIPFVVIMAIDLLFLPLIAVLLAISVIEVRQWRNFVFIPILSLLTLFNGVSYYGLMTNQLNWMNNGLYGAVILVAVIVALLGGRVIPFFTERATQWQKQAPIPAIEFVSFASLFALVLSLFFTETLLTRLLAGVAGVVLLFRWSRWGWRASWPVPLLWSLHLSYLCIPIGLGLIAAGLPLSVGMHAITVGGLGGMILAMMSRVSLGHTGRTLTPPRPMALAFALILCATVLRVLAGLLSTRFIELMLAAIALWMIAFGCFCYCYGPMLCRVRADGRPG</sequence>
<organism evidence="2 3">
    <name type="scientific">Shewanella bicestrii</name>
    <dbReference type="NCBI Taxonomy" id="2018305"/>
    <lineage>
        <taxon>Bacteria</taxon>
        <taxon>Pseudomonadati</taxon>
        <taxon>Pseudomonadota</taxon>
        <taxon>Gammaproteobacteria</taxon>
        <taxon>Alteromonadales</taxon>
        <taxon>Shewanellaceae</taxon>
        <taxon>Shewanella</taxon>
    </lineage>
</organism>
<keyword evidence="3" id="KW-1185">Reference proteome</keyword>
<evidence type="ECO:0000313" key="2">
    <source>
        <dbReference type="EMBL" id="ASK68821.1"/>
    </source>
</evidence>
<feature type="transmembrane region" description="Helical" evidence="1">
    <location>
        <begin position="63"/>
        <end position="80"/>
    </location>
</feature>
<feature type="transmembrane region" description="Helical" evidence="1">
    <location>
        <begin position="329"/>
        <end position="351"/>
    </location>
</feature>
<evidence type="ECO:0000256" key="1">
    <source>
        <dbReference type="SAM" id="Phobius"/>
    </source>
</evidence>
<evidence type="ECO:0000313" key="3">
    <source>
        <dbReference type="Proteomes" id="UP000198367"/>
    </source>
</evidence>
<feature type="transmembrane region" description="Helical" evidence="1">
    <location>
        <begin position="92"/>
        <end position="110"/>
    </location>
</feature>
<proteinExistence type="predicted"/>
<keyword evidence="1" id="KW-0472">Membrane</keyword>
<dbReference type="InterPro" id="IPR010266">
    <property type="entry name" value="NnrS"/>
</dbReference>
<accession>A0A220ULH5</accession>
<feature type="transmembrane region" description="Helical" evidence="1">
    <location>
        <begin position="179"/>
        <end position="202"/>
    </location>
</feature>
<dbReference type="Pfam" id="PF05940">
    <property type="entry name" value="NnrS"/>
    <property type="match status" value="1"/>
</dbReference>
<dbReference type="RefSeq" id="WP_089067529.1">
    <property type="nucleotide sequence ID" value="NZ_CP022358.1"/>
</dbReference>
<dbReference type="Proteomes" id="UP000198367">
    <property type="component" value="Chromosome"/>
</dbReference>
<keyword evidence="1" id="KW-1133">Transmembrane helix</keyword>
<gene>
    <name evidence="2" type="ORF">CF168_07960</name>
</gene>
<reference evidence="2 3" key="1">
    <citation type="submission" date="2017-07" db="EMBL/GenBank/DDBJ databases">
        <title>Phenotypical and genomic characterization of a clinical isolate of Shewanella bicestrii sp. nov. producing an extended-spectrum beta-lactamase and a new oxacillinase variant.</title>
        <authorList>
            <person name="Jousset A.B."/>
            <person name="Bonnin R.A."/>
            <person name="Girlich D."/>
            <person name="Dabos L."/>
            <person name="Potron A."/>
            <person name="Dortet L."/>
            <person name="Glaser P."/>
            <person name="Naas T."/>
        </authorList>
    </citation>
    <scope>NUCLEOTIDE SEQUENCE [LARGE SCALE GENOMIC DNA]</scope>
    <source>
        <strain evidence="2 3">JAB-1</strain>
    </source>
</reference>
<keyword evidence="1" id="KW-0812">Transmembrane</keyword>
<dbReference type="KEGG" id="sbj:CF168_07960"/>
<dbReference type="AlphaFoldDB" id="A0A220ULH5"/>
<name>A0A220ULH5_9GAMM</name>
<feature type="transmembrane region" description="Helical" evidence="1">
    <location>
        <begin position="296"/>
        <end position="317"/>
    </location>
</feature>
<feature type="transmembrane region" description="Helical" evidence="1">
    <location>
        <begin position="268"/>
        <end position="290"/>
    </location>
</feature>
<protein>
    <submittedName>
        <fullName evidence="2">Short-chain dehydrogenase</fullName>
    </submittedName>
</protein>
<feature type="transmembrane region" description="Helical" evidence="1">
    <location>
        <begin position="214"/>
        <end position="233"/>
    </location>
</feature>
<feature type="transmembrane region" description="Helical" evidence="1">
    <location>
        <begin position="148"/>
        <end position="167"/>
    </location>
</feature>